<gene>
    <name evidence="3" type="ORF">ERL59_07005</name>
</gene>
<proteinExistence type="inferred from homology"/>
<name>A0A6N9Q0P0_9BACL</name>
<organism evidence="3 4">
    <name type="scientific">Chengkuizengella marina</name>
    <dbReference type="NCBI Taxonomy" id="2507566"/>
    <lineage>
        <taxon>Bacteria</taxon>
        <taxon>Bacillati</taxon>
        <taxon>Bacillota</taxon>
        <taxon>Bacilli</taxon>
        <taxon>Bacillales</taxon>
        <taxon>Paenibacillaceae</taxon>
        <taxon>Chengkuizengella</taxon>
    </lineage>
</organism>
<reference evidence="3 4" key="1">
    <citation type="submission" date="2019-01" db="EMBL/GenBank/DDBJ databases">
        <title>Chengkuizengella sp. nov., isolated from deep-sea sediment of East Pacific Ocean.</title>
        <authorList>
            <person name="Yang J."/>
            <person name="Lai Q."/>
            <person name="Shao Z."/>
        </authorList>
    </citation>
    <scope>NUCLEOTIDE SEQUENCE [LARGE SCALE GENOMIC DNA]</scope>
    <source>
        <strain evidence="3 4">YPA3-1-1</strain>
    </source>
</reference>
<dbReference type="InterPro" id="IPR001920">
    <property type="entry name" value="Asp/Glu_race"/>
</dbReference>
<dbReference type="Pfam" id="PF01177">
    <property type="entry name" value="Asp_Glu_race"/>
    <property type="match status" value="1"/>
</dbReference>
<evidence type="ECO:0000256" key="2">
    <source>
        <dbReference type="ARBA" id="ARBA00023235"/>
    </source>
</evidence>
<dbReference type="OrthoDB" id="9803739at2"/>
<dbReference type="InterPro" id="IPR015942">
    <property type="entry name" value="Asp/Glu/hydantoin_racemase"/>
</dbReference>
<dbReference type="PANTHER" id="PTHR21198">
    <property type="entry name" value="GLUTAMATE RACEMASE"/>
    <property type="match status" value="1"/>
</dbReference>
<dbReference type="Proteomes" id="UP000448943">
    <property type="component" value="Unassembled WGS sequence"/>
</dbReference>
<dbReference type="InterPro" id="IPR018187">
    <property type="entry name" value="Asp/Glu_racemase_AS_1"/>
</dbReference>
<keyword evidence="4" id="KW-1185">Reference proteome</keyword>
<dbReference type="RefSeq" id="WP_160645497.1">
    <property type="nucleotide sequence ID" value="NZ_SIJB01000017.1"/>
</dbReference>
<protein>
    <submittedName>
        <fullName evidence="3">Amino acid racemase</fullName>
        <ecNumber evidence="3">5.1.1.-</ecNumber>
    </submittedName>
</protein>
<dbReference type="NCBIfam" id="TIGR00035">
    <property type="entry name" value="asp_race"/>
    <property type="match status" value="1"/>
</dbReference>
<dbReference type="InterPro" id="IPR033134">
    <property type="entry name" value="Asp/Glu_racemase_AS_2"/>
</dbReference>
<comment type="similarity">
    <text evidence="1">Belongs to the aspartate/glutamate racemases family.</text>
</comment>
<evidence type="ECO:0000313" key="3">
    <source>
        <dbReference type="EMBL" id="NBI28702.1"/>
    </source>
</evidence>
<dbReference type="AlphaFoldDB" id="A0A6N9Q0P0"/>
<sequence length="236" mass="26169">MTKIIGIIGGMGPMATVDLMEKIIKNTPAKEDQEHIHVIADNNAQIPDRSSAILGKGEDPTPLLVKSAQRLQNAGAEMLVIACNTAHFYYNAVKKAIQIPILHIPLETAYYLNSNYFKKVGLLATDGTVKSKLYQRYFLKYDIEYIQMDNKLQENVMQGIYDIKAGRLDSAYLHLSMAAEQLKKNGAEAIVAGCTEVPLVLKSTKEMCIIDPADIIAKKVIEVARGINTERFKISI</sequence>
<dbReference type="InterPro" id="IPR004380">
    <property type="entry name" value="Asp_race"/>
</dbReference>
<dbReference type="GO" id="GO:0047661">
    <property type="term" value="F:amino-acid racemase activity"/>
    <property type="evidence" value="ECO:0007669"/>
    <property type="project" value="InterPro"/>
</dbReference>
<dbReference type="EC" id="5.1.1.-" evidence="3"/>
<accession>A0A6N9Q0P0</accession>
<dbReference type="EMBL" id="SIJB01000017">
    <property type="protein sequence ID" value="NBI28702.1"/>
    <property type="molecule type" value="Genomic_DNA"/>
</dbReference>
<evidence type="ECO:0000313" key="4">
    <source>
        <dbReference type="Proteomes" id="UP000448943"/>
    </source>
</evidence>
<comment type="caution">
    <text evidence="3">The sequence shown here is derived from an EMBL/GenBank/DDBJ whole genome shotgun (WGS) entry which is preliminary data.</text>
</comment>
<keyword evidence="2 3" id="KW-0413">Isomerase</keyword>
<dbReference type="SUPFAM" id="SSF53681">
    <property type="entry name" value="Aspartate/glutamate racemase"/>
    <property type="match status" value="2"/>
</dbReference>
<dbReference type="PROSITE" id="PS00924">
    <property type="entry name" value="ASP_GLU_RACEMASE_2"/>
    <property type="match status" value="1"/>
</dbReference>
<dbReference type="PANTHER" id="PTHR21198:SF7">
    <property type="entry name" value="ASPARTATE-GLUTAMATE RACEMASE FAMILY"/>
    <property type="match status" value="1"/>
</dbReference>
<dbReference type="PROSITE" id="PS00923">
    <property type="entry name" value="ASP_GLU_RACEMASE_1"/>
    <property type="match status" value="1"/>
</dbReference>
<evidence type="ECO:0000256" key="1">
    <source>
        <dbReference type="ARBA" id="ARBA00007847"/>
    </source>
</evidence>
<dbReference type="Gene3D" id="3.40.50.1860">
    <property type="match status" value="2"/>
</dbReference>